<proteinExistence type="predicted"/>
<reference evidence="2" key="1">
    <citation type="submission" date="2020-03" db="EMBL/GenBank/DDBJ databases">
        <title>The deep terrestrial virosphere.</title>
        <authorList>
            <person name="Holmfeldt K."/>
            <person name="Nilsson E."/>
            <person name="Simone D."/>
            <person name="Lopez-Fernandez M."/>
            <person name="Wu X."/>
            <person name="de Brujin I."/>
            <person name="Lundin D."/>
            <person name="Andersson A."/>
            <person name="Bertilsson S."/>
            <person name="Dopson M."/>
        </authorList>
    </citation>
    <scope>NUCLEOTIDE SEQUENCE</scope>
    <source>
        <strain evidence="2">MM415B00536</strain>
    </source>
</reference>
<evidence type="ECO:0000313" key="2">
    <source>
        <dbReference type="EMBL" id="QJA64113.1"/>
    </source>
</evidence>
<feature type="region of interest" description="Disordered" evidence="1">
    <location>
        <begin position="38"/>
        <end position="67"/>
    </location>
</feature>
<accession>A0A6M3J2N8</accession>
<evidence type="ECO:0000256" key="1">
    <source>
        <dbReference type="SAM" id="MobiDB-lite"/>
    </source>
</evidence>
<protein>
    <submittedName>
        <fullName evidence="2">Uncharacterized protein</fullName>
    </submittedName>
</protein>
<feature type="compositionally biased region" description="Basic and acidic residues" evidence="1">
    <location>
        <begin position="58"/>
        <end position="67"/>
    </location>
</feature>
<dbReference type="AlphaFoldDB" id="A0A6M3J2N8"/>
<sequence length="147" mass="16290">MAEPQKYVILNGTKLPITGPVAWKRITPFPQQFMTTSAEENDYTPTRKQKWGALKGGLGKDKWTPEDNDRISEADGVDTSQEIQSLCALVTTMGTFGAEPVKILKFKDKIWAIGHNQISYWTGTAWTSVKTNFANPTDAVVFYGSTA</sequence>
<dbReference type="EMBL" id="MT141513">
    <property type="protein sequence ID" value="QJA64113.1"/>
    <property type="molecule type" value="Genomic_DNA"/>
</dbReference>
<gene>
    <name evidence="2" type="ORF">MM415B00536_0014</name>
</gene>
<organism evidence="2">
    <name type="scientific">viral metagenome</name>
    <dbReference type="NCBI Taxonomy" id="1070528"/>
    <lineage>
        <taxon>unclassified sequences</taxon>
        <taxon>metagenomes</taxon>
        <taxon>organismal metagenomes</taxon>
    </lineage>
</organism>
<name>A0A6M3J2N8_9ZZZZ</name>